<feature type="compositionally biased region" description="Basic and acidic residues" evidence="4">
    <location>
        <begin position="76"/>
        <end position="92"/>
    </location>
</feature>
<organism evidence="6 7">
    <name type="scientific">Lupinus angustifolius</name>
    <name type="common">Narrow-leaved blue lupine</name>
    <dbReference type="NCBI Taxonomy" id="3871"/>
    <lineage>
        <taxon>Eukaryota</taxon>
        <taxon>Viridiplantae</taxon>
        <taxon>Streptophyta</taxon>
        <taxon>Embryophyta</taxon>
        <taxon>Tracheophyta</taxon>
        <taxon>Spermatophyta</taxon>
        <taxon>Magnoliopsida</taxon>
        <taxon>eudicotyledons</taxon>
        <taxon>Gunneridae</taxon>
        <taxon>Pentapetalae</taxon>
        <taxon>rosids</taxon>
        <taxon>fabids</taxon>
        <taxon>Fabales</taxon>
        <taxon>Fabaceae</taxon>
        <taxon>Papilionoideae</taxon>
        <taxon>50 kb inversion clade</taxon>
        <taxon>genistoids sensu lato</taxon>
        <taxon>core genistoids</taxon>
        <taxon>Genisteae</taxon>
        <taxon>Lupinus</taxon>
    </lineage>
</organism>
<keyword evidence="3" id="KW-0539">Nucleus</keyword>
<evidence type="ECO:0000313" key="6">
    <source>
        <dbReference type="EMBL" id="OIW08910.1"/>
    </source>
</evidence>
<name>A0A4P1RDZ2_LUPAN</name>
<protein>
    <recommendedName>
        <fullName evidence="5">CRC domain-containing protein</fullName>
    </recommendedName>
</protein>
<dbReference type="EMBL" id="CM007366">
    <property type="protein sequence ID" value="OIW08910.1"/>
    <property type="molecule type" value="Genomic_DNA"/>
</dbReference>
<evidence type="ECO:0000256" key="1">
    <source>
        <dbReference type="ARBA" id="ARBA00004123"/>
    </source>
</evidence>
<feature type="region of interest" description="Disordered" evidence="4">
    <location>
        <begin position="1"/>
        <end position="28"/>
    </location>
</feature>
<dbReference type="PROSITE" id="PS51634">
    <property type="entry name" value="CRC"/>
    <property type="match status" value="1"/>
</dbReference>
<evidence type="ECO:0000256" key="2">
    <source>
        <dbReference type="ARBA" id="ARBA00007267"/>
    </source>
</evidence>
<feature type="region of interest" description="Disordered" evidence="4">
    <location>
        <begin position="67"/>
        <end position="92"/>
    </location>
</feature>
<evidence type="ECO:0000256" key="4">
    <source>
        <dbReference type="SAM" id="MobiDB-lite"/>
    </source>
</evidence>
<feature type="domain" description="CRC" evidence="5">
    <location>
        <begin position="98"/>
        <end position="221"/>
    </location>
</feature>
<feature type="region of interest" description="Disordered" evidence="4">
    <location>
        <begin position="363"/>
        <end position="429"/>
    </location>
</feature>
<dbReference type="Pfam" id="PF03638">
    <property type="entry name" value="TCR"/>
    <property type="match status" value="2"/>
</dbReference>
<dbReference type="Gramene" id="OIW08910">
    <property type="protein sequence ID" value="OIW08910"/>
    <property type="gene ID" value="TanjilG_05886"/>
</dbReference>
<dbReference type="AlphaFoldDB" id="A0A4P1RDZ2"/>
<comment type="similarity">
    <text evidence="2">Belongs to the lin-54 family.</text>
</comment>
<dbReference type="PANTHER" id="PTHR12446">
    <property type="entry name" value="TESMIN/TSO1-RELATED"/>
    <property type="match status" value="1"/>
</dbReference>
<dbReference type="InterPro" id="IPR028307">
    <property type="entry name" value="Lin-54_fam"/>
</dbReference>
<accession>A0A4P1RDZ2</accession>
<dbReference type="SMART" id="SM01114">
    <property type="entry name" value="CXC"/>
    <property type="match status" value="2"/>
</dbReference>
<feature type="compositionally biased region" description="Polar residues" evidence="4">
    <location>
        <begin position="370"/>
        <end position="383"/>
    </location>
</feature>
<dbReference type="Proteomes" id="UP000188354">
    <property type="component" value="Chromosome LG06"/>
</dbReference>
<dbReference type="InterPro" id="IPR033467">
    <property type="entry name" value="Tesmin/TSO1-like_CXC"/>
</dbReference>
<proteinExistence type="inferred from homology"/>
<dbReference type="PANTHER" id="PTHR12446:SF34">
    <property type="entry name" value="PROTEIN LIN-54 HOMOLOG"/>
    <property type="match status" value="1"/>
</dbReference>
<keyword evidence="7" id="KW-1185">Reference proteome</keyword>
<dbReference type="InterPro" id="IPR005172">
    <property type="entry name" value="CRC"/>
</dbReference>
<dbReference type="GO" id="GO:0006355">
    <property type="term" value="P:regulation of DNA-templated transcription"/>
    <property type="evidence" value="ECO:0007669"/>
    <property type="project" value="TreeGrafter"/>
</dbReference>
<dbReference type="STRING" id="3871.A0A4P1RDZ2"/>
<evidence type="ECO:0000313" key="7">
    <source>
        <dbReference type="Proteomes" id="UP000188354"/>
    </source>
</evidence>
<evidence type="ECO:0000259" key="5">
    <source>
        <dbReference type="PROSITE" id="PS51634"/>
    </source>
</evidence>
<feature type="region of interest" description="Disordered" evidence="4">
    <location>
        <begin position="257"/>
        <end position="285"/>
    </location>
</feature>
<sequence length="613" mass="66422">MEESEEGDCTSNNVIPSEVVASEAATTPLDVPAKKLARQLDFTASQSQPQLQSLMLQPVDVMPVLRPLPHPSVRVGKPDSPKSRSRPNFEVKDITPKKKKQCNCKHSKCLKLYCECFASGIYCDGCNCINCFNNVENEAARREAVEATLERNPNAFRPKVASSPHGIHDTREAGEVLILGKHNKGCHCKKSGCLKKYCECFQANVLCSENCKCIDCKNFEGSEERQALFHGDQNKNMAYIQQSANAAAITEAIGPSGYSSPPGSVKKRRRQGPFVGPTTKDPSISQLGQQVNHVRGPVPSSSLSSIQRAHVGTAMLGPSKFMYRSPLADIIQQQHLKELCSALVLVSGQAAKLVTDHKISMERHTEDQIETSLTSSTQEQLPSQMDGEVGKTSADDCLSANKTDKISPDNSSSDGTDISKGRPMSPGTLALMCDEQDTMSMTAASPVGSMSHACSTSSQFPYGQGMTLVYAEQERTVLTKFRDFLNGVINMGEINETKCSSFAISESESQKDSINNSTRIASTETVHQQRAGCNGVDKAVPHVAATSASIIPEMKNSSFGRSELESQKDPLIVVNGETLTHNGDNKAIVPPVAATSPSMIDDLKFKTKKDVQR</sequence>
<gene>
    <name evidence="6" type="ORF">TanjilG_05886</name>
</gene>
<comment type="subcellular location">
    <subcellularLocation>
        <location evidence="1">Nucleus</location>
    </subcellularLocation>
</comment>
<reference evidence="6 7" key="1">
    <citation type="journal article" date="2017" name="Plant Biotechnol. J.">
        <title>A comprehensive draft genome sequence for lupin (Lupinus angustifolius), an emerging health food: insights into plant-microbe interactions and legume evolution.</title>
        <authorList>
            <person name="Hane J.K."/>
            <person name="Ming Y."/>
            <person name="Kamphuis L.G."/>
            <person name="Nelson M.N."/>
            <person name="Garg G."/>
            <person name="Atkins C.A."/>
            <person name="Bayer P.E."/>
            <person name="Bravo A."/>
            <person name="Bringans S."/>
            <person name="Cannon S."/>
            <person name="Edwards D."/>
            <person name="Foley R."/>
            <person name="Gao L.L."/>
            <person name="Harrison M.J."/>
            <person name="Huang W."/>
            <person name="Hurgobin B."/>
            <person name="Li S."/>
            <person name="Liu C.W."/>
            <person name="McGrath A."/>
            <person name="Morahan G."/>
            <person name="Murray J."/>
            <person name="Weller J."/>
            <person name="Jian J."/>
            <person name="Singh K.B."/>
        </authorList>
    </citation>
    <scope>NUCLEOTIDE SEQUENCE [LARGE SCALE GENOMIC DNA]</scope>
    <source>
        <strain evidence="7">cv. Tanjil</strain>
        <tissue evidence="6">Whole plant</tissue>
    </source>
</reference>
<dbReference type="GO" id="GO:0005634">
    <property type="term" value="C:nucleus"/>
    <property type="evidence" value="ECO:0007669"/>
    <property type="project" value="UniProtKB-SubCell"/>
</dbReference>
<evidence type="ECO:0000256" key="3">
    <source>
        <dbReference type="ARBA" id="ARBA00023242"/>
    </source>
</evidence>